<proteinExistence type="predicted"/>
<protein>
    <recommendedName>
        <fullName evidence="3">Maf-like protein</fullName>
    </recommendedName>
</protein>
<sequence length="147" mass="16902">MNNSTKTKNMKIGIISSMQNTEKMVEIRDQLNRIGHEAFITEFHYAFIGKSNEEKDNIKKEQRGGEIDTIREFWNLMQGADAVLVLNLDKRGIKNYIGANTLMEIGFAHVLLQKIFFYNPIPDMPYCKEELEAVHPIIINGDLSLIK</sequence>
<evidence type="ECO:0008006" key="3">
    <source>
        <dbReference type="Google" id="ProtNLM"/>
    </source>
</evidence>
<dbReference type="AlphaFoldDB" id="A0A1G1XZN6"/>
<comment type="caution">
    <text evidence="1">The sequence shown here is derived from an EMBL/GenBank/DDBJ whole genome shotgun (WGS) entry which is preliminary data.</text>
</comment>
<dbReference type="EMBL" id="MHIE01000019">
    <property type="protein sequence ID" value="OGY45482.1"/>
    <property type="molecule type" value="Genomic_DNA"/>
</dbReference>
<evidence type="ECO:0000313" key="1">
    <source>
        <dbReference type="EMBL" id="OGY45482.1"/>
    </source>
</evidence>
<dbReference type="Proteomes" id="UP000178240">
    <property type="component" value="Unassembled WGS sequence"/>
</dbReference>
<evidence type="ECO:0000313" key="2">
    <source>
        <dbReference type="Proteomes" id="UP000178240"/>
    </source>
</evidence>
<dbReference type="STRING" id="1797535.A2744_02225"/>
<reference evidence="1 2" key="1">
    <citation type="journal article" date="2016" name="Nat. Commun.">
        <title>Thousands of microbial genomes shed light on interconnected biogeochemical processes in an aquifer system.</title>
        <authorList>
            <person name="Anantharaman K."/>
            <person name="Brown C.T."/>
            <person name="Hug L.A."/>
            <person name="Sharon I."/>
            <person name="Castelle C.J."/>
            <person name="Probst A.J."/>
            <person name="Thomas B.C."/>
            <person name="Singh A."/>
            <person name="Wilkins M.J."/>
            <person name="Karaoz U."/>
            <person name="Brodie E.L."/>
            <person name="Williams K.H."/>
            <person name="Hubbard S.S."/>
            <person name="Banfield J.F."/>
        </authorList>
    </citation>
    <scope>NUCLEOTIDE SEQUENCE [LARGE SCALE GENOMIC DNA]</scope>
</reference>
<name>A0A1G1XZN6_9BACT</name>
<gene>
    <name evidence="1" type="ORF">A2744_02225</name>
</gene>
<accession>A0A1G1XZN6</accession>
<organism evidence="1 2">
    <name type="scientific">Candidatus Buchananbacteria bacterium RIFCSPHIGHO2_01_FULL_44_11</name>
    <dbReference type="NCBI Taxonomy" id="1797535"/>
    <lineage>
        <taxon>Bacteria</taxon>
        <taxon>Candidatus Buchananiibacteriota</taxon>
    </lineage>
</organism>